<dbReference type="InterPro" id="IPR036402">
    <property type="entry name" value="EF-Ts_dimer_sf"/>
</dbReference>
<comment type="function">
    <text evidence="4 6 7">Associates with the EF-Tu.GDP complex and induces the exchange of GDP to GTP. It remains bound to the aminoacyl-tRNA.EF-Tu.GTP complex up to the GTP hydrolysis stage on the ribosome.</text>
</comment>
<dbReference type="InterPro" id="IPR012340">
    <property type="entry name" value="NA-bd_OB-fold"/>
</dbReference>
<dbReference type="GO" id="GO:0003676">
    <property type="term" value="F:nucleic acid binding"/>
    <property type="evidence" value="ECO:0007669"/>
    <property type="project" value="InterPro"/>
</dbReference>
<dbReference type="HAMAP" id="MF_00050">
    <property type="entry name" value="EF_Ts"/>
    <property type="match status" value="2"/>
</dbReference>
<dbReference type="PROSITE" id="PS01127">
    <property type="entry name" value="EF_TS_2"/>
    <property type="match status" value="1"/>
</dbReference>
<evidence type="ECO:0000256" key="6">
    <source>
        <dbReference type="HAMAP-Rule" id="MF_03135"/>
    </source>
</evidence>
<dbReference type="InterPro" id="IPR014039">
    <property type="entry name" value="Transl_elong_EFTs/EF1B_dimer"/>
</dbReference>
<evidence type="ECO:0000313" key="11">
    <source>
        <dbReference type="Proteomes" id="UP000239757"/>
    </source>
</evidence>
<proteinExistence type="inferred from homology"/>
<feature type="compositionally biased region" description="Polar residues" evidence="8">
    <location>
        <begin position="410"/>
        <end position="421"/>
    </location>
</feature>
<protein>
    <recommendedName>
        <fullName evidence="6">Elongation factor Ts, mitochondrial</fullName>
        <shortName evidence="6">EF-Ts</shortName>
        <shortName evidence="6">EF-TsMt</shortName>
    </recommendedName>
</protein>
<dbReference type="Gene3D" id="3.30.479.20">
    <property type="entry name" value="Elongation factor Ts, dimerisation domain"/>
    <property type="match status" value="2"/>
</dbReference>
<dbReference type="OrthoDB" id="277235at2759"/>
<dbReference type="Proteomes" id="UP000239757">
    <property type="component" value="Unassembled WGS sequence"/>
</dbReference>
<dbReference type="PROSITE" id="PS50126">
    <property type="entry name" value="S1"/>
    <property type="match status" value="1"/>
</dbReference>
<accession>A0A2P5VZ75</accession>
<keyword evidence="3 6" id="KW-0648">Protein biosynthesis</keyword>
<dbReference type="GO" id="GO:0070125">
    <property type="term" value="P:mitochondrial translational elongation"/>
    <property type="evidence" value="ECO:0007669"/>
    <property type="project" value="TreeGrafter"/>
</dbReference>
<organism evidence="10 11">
    <name type="scientific">Gossypium barbadense</name>
    <name type="common">Sea Island cotton</name>
    <name type="synonym">Hibiscus barbadensis</name>
    <dbReference type="NCBI Taxonomy" id="3634"/>
    <lineage>
        <taxon>Eukaryota</taxon>
        <taxon>Viridiplantae</taxon>
        <taxon>Streptophyta</taxon>
        <taxon>Embryophyta</taxon>
        <taxon>Tracheophyta</taxon>
        <taxon>Spermatophyta</taxon>
        <taxon>Magnoliopsida</taxon>
        <taxon>eudicotyledons</taxon>
        <taxon>Gunneridae</taxon>
        <taxon>Pentapetalae</taxon>
        <taxon>rosids</taxon>
        <taxon>malvids</taxon>
        <taxon>Malvales</taxon>
        <taxon>Malvaceae</taxon>
        <taxon>Malvoideae</taxon>
        <taxon>Gossypium</taxon>
    </lineage>
</organism>
<evidence type="ECO:0000256" key="7">
    <source>
        <dbReference type="RuleBase" id="RU000642"/>
    </source>
</evidence>
<dbReference type="Gene3D" id="2.40.50.140">
    <property type="entry name" value="Nucleic acid-binding proteins"/>
    <property type="match status" value="1"/>
</dbReference>
<gene>
    <name evidence="6" type="primary">EFTS</name>
    <name evidence="10" type="ORF">GOBAR_AA36578</name>
</gene>
<dbReference type="PROSITE" id="PS01126">
    <property type="entry name" value="EF_TS_1"/>
    <property type="match status" value="2"/>
</dbReference>
<dbReference type="NCBIfam" id="TIGR00116">
    <property type="entry name" value="tsf"/>
    <property type="match status" value="3"/>
</dbReference>
<dbReference type="SUPFAM" id="SSF50249">
    <property type="entry name" value="Nucleic acid-binding proteins"/>
    <property type="match status" value="1"/>
</dbReference>
<evidence type="ECO:0000256" key="3">
    <source>
        <dbReference type="ARBA" id="ARBA00022917"/>
    </source>
</evidence>
<dbReference type="InterPro" id="IPR001816">
    <property type="entry name" value="Transl_elong_EFTs/EF1B"/>
</dbReference>
<comment type="similarity">
    <text evidence="1 6 7">Belongs to the EF-Ts family.</text>
</comment>
<dbReference type="AlphaFoldDB" id="A0A2P5VZ75"/>
<feature type="region of interest" description="Disordered" evidence="8">
    <location>
        <begin position="1"/>
        <end position="45"/>
    </location>
</feature>
<dbReference type="InterPro" id="IPR003029">
    <property type="entry name" value="S1_domain"/>
</dbReference>
<evidence type="ECO:0000256" key="8">
    <source>
        <dbReference type="SAM" id="MobiDB-lite"/>
    </source>
</evidence>
<feature type="compositionally biased region" description="Basic and acidic residues" evidence="8">
    <location>
        <begin position="371"/>
        <end position="388"/>
    </location>
</feature>
<name>A0A2P5VZ75_GOSBA</name>
<dbReference type="GO" id="GO:0005739">
    <property type="term" value="C:mitochondrion"/>
    <property type="evidence" value="ECO:0007669"/>
    <property type="project" value="UniProtKB-SubCell"/>
</dbReference>
<dbReference type="InterPro" id="IPR018101">
    <property type="entry name" value="Transl_elong_Ts_CS"/>
</dbReference>
<comment type="subcellular location">
    <subcellularLocation>
        <location evidence="6">Mitochondrion</location>
    </subcellularLocation>
</comment>
<dbReference type="FunFam" id="1.10.286.20:FF:000001">
    <property type="entry name" value="Elongation factor Ts"/>
    <property type="match status" value="2"/>
</dbReference>
<dbReference type="GO" id="GO:0003746">
    <property type="term" value="F:translation elongation factor activity"/>
    <property type="evidence" value="ECO:0007669"/>
    <property type="project" value="UniProtKB-UniRule"/>
</dbReference>
<keyword evidence="2 6" id="KW-0251">Elongation factor</keyword>
<feature type="domain" description="S1 motif" evidence="9">
    <location>
        <begin position="47"/>
        <end position="116"/>
    </location>
</feature>
<evidence type="ECO:0000256" key="1">
    <source>
        <dbReference type="ARBA" id="ARBA00005532"/>
    </source>
</evidence>
<dbReference type="PANTHER" id="PTHR11741">
    <property type="entry name" value="ELONGATION FACTOR TS"/>
    <property type="match status" value="1"/>
</dbReference>
<evidence type="ECO:0000256" key="5">
    <source>
        <dbReference type="ARBA" id="ARBA00056139"/>
    </source>
</evidence>
<dbReference type="SUPFAM" id="SSF46934">
    <property type="entry name" value="UBA-like"/>
    <property type="match status" value="2"/>
</dbReference>
<comment type="function">
    <text evidence="5">Binds to psbD and psbA 5'-untranslated regions (UTRs) in vitro.</text>
</comment>
<dbReference type="EMBL" id="KZ670003">
    <property type="protein sequence ID" value="PPR84133.1"/>
    <property type="molecule type" value="Genomic_DNA"/>
</dbReference>
<dbReference type="Pfam" id="PF00575">
    <property type="entry name" value="S1"/>
    <property type="match status" value="1"/>
</dbReference>
<dbReference type="FunFam" id="1.10.8.10:FF:000001">
    <property type="entry name" value="Elongation factor Ts"/>
    <property type="match status" value="2"/>
</dbReference>
<dbReference type="Pfam" id="PF00889">
    <property type="entry name" value="EF_TS"/>
    <property type="match status" value="2"/>
</dbReference>
<evidence type="ECO:0000256" key="4">
    <source>
        <dbReference type="ARBA" id="ARBA00025453"/>
    </source>
</evidence>
<dbReference type="Gene3D" id="1.10.286.20">
    <property type="match status" value="2"/>
</dbReference>
<feature type="region of interest" description="Disordered" evidence="8">
    <location>
        <begin position="231"/>
        <end position="421"/>
    </location>
</feature>
<dbReference type="FunFam" id="2.40.50.140:FF:000250">
    <property type="entry name" value="Elongation factor Ts, mitochondrial"/>
    <property type="match status" value="1"/>
</dbReference>
<dbReference type="PANTHER" id="PTHR11741:SF10">
    <property type="entry name" value="POLYPROTEIN OF EF-TS, CHLOROPLASTIC"/>
    <property type="match status" value="1"/>
</dbReference>
<keyword evidence="6" id="KW-0496">Mitochondrion</keyword>
<evidence type="ECO:0000313" key="10">
    <source>
        <dbReference type="EMBL" id="PPR84133.1"/>
    </source>
</evidence>
<feature type="compositionally biased region" description="Basic and acidic residues" evidence="8">
    <location>
        <begin position="1"/>
        <end position="24"/>
    </location>
</feature>
<sequence length="870" mass="95120">MRENDDASKRQPRKDGPASTDKARPSRKNASKSSSKKDFKSSKFVKGQELDGTVKNLTRSGAFISLPEGEEGFLPQSEEADDGLMSMMGNSSLQIGQEVKVRVLRITRGQVTLTMKKEEDDDKLDSQLSQGVVYTATNPFMLAFRKNKEIAAFLDQREKAEKVEVQPAANVETTTVSTEVDETVVQETDTIAEIVNKDEETAEKEIDDSFEALSPERSGQVPLADVVESDQIAGSSGEVVDQVTSENSVDEESTQKDVVQEEAPLAEDETSVAASVQEEQIGSIPEEQVETPLAEAKTPSASSVQEEEIGAVPDENGNVASSVVQPDVTDPKDAEDTVENEAGPDPPQESADDQIKSSGSEAVEEVENQPEDTKDEVQIETPVSKDEIPSTSEVEEADSAPQKNDEVTDSNDSMSKENVTTAATISPALVKQLREETGAGMMDCKKALAETGGDIVKAQEFLRKKGLASAEKKSSRVTAEGRIGSYIHDSRIGVLVEVNCETDFVSRGDIFKELVDDLAMQVAACPQVQYLVPEDVPEEIVNKEREIEMQKEDLLSKPEQIRSKIVEGRIQKRIDELALLEQPYIKNDKMVVKDWVKQTIATIGENIKVKRFVRFNLGEGLEKKSQDFAAEVAAQTAAKPISSAGKEQSTSVEVKETDEKPKAAVSAALVKQLREETGAGMMDCKKALSETGGDLEKAQEYLRKKGLSTADKKSSRLAAEGSIGSYIHDSRIGVLIEVNCETDFVGRSEKFKELVDVLAMQVVASPQGQFVSVEDIPESIVSKEKELEMQRDDLASKPENIREKIVEGRVSKRLGELALLEQPFIKDDSLLVKDLVKQTVAALGENIKVRRFVRFTLGETTEDTKTGTEA</sequence>
<evidence type="ECO:0000259" key="9">
    <source>
        <dbReference type="PROSITE" id="PS50126"/>
    </source>
</evidence>
<dbReference type="Gene3D" id="1.10.8.10">
    <property type="entry name" value="DNA helicase RuvA subunit, C-terminal domain"/>
    <property type="match status" value="2"/>
</dbReference>
<dbReference type="InterPro" id="IPR009060">
    <property type="entry name" value="UBA-like_sf"/>
</dbReference>
<feature type="compositionally biased region" description="Basic and acidic residues" evidence="8">
    <location>
        <begin position="35"/>
        <end position="45"/>
    </location>
</feature>
<dbReference type="CDD" id="cd14275">
    <property type="entry name" value="UBA_EF-Ts"/>
    <property type="match status" value="2"/>
</dbReference>
<dbReference type="SUPFAM" id="SSF54713">
    <property type="entry name" value="Elongation factor Ts (EF-Ts), dimerisation domain"/>
    <property type="match status" value="2"/>
</dbReference>
<reference evidence="10 11" key="1">
    <citation type="submission" date="2015-01" db="EMBL/GenBank/DDBJ databases">
        <title>Genome of allotetraploid Gossypium barbadense reveals genomic plasticity and fiber elongation in cotton evolution.</title>
        <authorList>
            <person name="Chen X."/>
            <person name="Liu X."/>
            <person name="Zhao B."/>
            <person name="Zheng H."/>
            <person name="Hu Y."/>
            <person name="Lu G."/>
            <person name="Yang C."/>
            <person name="Chen J."/>
            <person name="Shan C."/>
            <person name="Zhang L."/>
            <person name="Zhou Y."/>
            <person name="Wang L."/>
            <person name="Guo W."/>
            <person name="Bai Y."/>
            <person name="Ruan J."/>
            <person name="Shangguan X."/>
            <person name="Mao Y."/>
            <person name="Jiang J."/>
            <person name="Zhu Y."/>
            <person name="Lei J."/>
            <person name="Kang H."/>
            <person name="Chen S."/>
            <person name="He X."/>
            <person name="Wang R."/>
            <person name="Wang Y."/>
            <person name="Chen J."/>
            <person name="Wang L."/>
            <person name="Yu S."/>
            <person name="Wang B."/>
            <person name="Wei J."/>
            <person name="Song S."/>
            <person name="Lu X."/>
            <person name="Gao Z."/>
            <person name="Gu W."/>
            <person name="Deng X."/>
            <person name="Ma D."/>
            <person name="Wang S."/>
            <person name="Liang W."/>
            <person name="Fang L."/>
            <person name="Cai C."/>
            <person name="Zhu X."/>
            <person name="Zhou B."/>
            <person name="Zhang Y."/>
            <person name="Chen Z."/>
            <person name="Xu S."/>
            <person name="Zhu R."/>
            <person name="Wang S."/>
            <person name="Zhang T."/>
            <person name="Zhao G."/>
        </authorList>
    </citation>
    <scope>NUCLEOTIDE SEQUENCE [LARGE SCALE GENOMIC DNA]</scope>
    <source>
        <strain evidence="11">cv. Xinhai21</strain>
        <tissue evidence="10">Leaf</tissue>
    </source>
</reference>
<dbReference type="SMART" id="SM00316">
    <property type="entry name" value="S1"/>
    <property type="match status" value="1"/>
</dbReference>
<evidence type="ECO:0000256" key="2">
    <source>
        <dbReference type="ARBA" id="ARBA00022768"/>
    </source>
</evidence>